<dbReference type="SUPFAM" id="SSF56300">
    <property type="entry name" value="Metallo-dependent phosphatases"/>
    <property type="match status" value="4"/>
</dbReference>
<dbReference type="InterPro" id="IPR008334">
    <property type="entry name" value="5'-Nucleotdase_C"/>
</dbReference>
<feature type="domain" description="Calcineurin-like phosphoesterase" evidence="13">
    <location>
        <begin position="1666"/>
        <end position="1799"/>
    </location>
</feature>
<dbReference type="InterPro" id="IPR029052">
    <property type="entry name" value="Metallo-depent_PP-like"/>
</dbReference>
<evidence type="ECO:0000259" key="13">
    <source>
        <dbReference type="Pfam" id="PF00149"/>
    </source>
</evidence>
<evidence type="ECO:0000256" key="4">
    <source>
        <dbReference type="ARBA" id="ARBA00022442"/>
    </source>
</evidence>
<comment type="similarity">
    <text evidence="3">Belongs to the 5'-nucleotidase family.</text>
</comment>
<dbReference type="GO" id="GO:0090729">
    <property type="term" value="F:toxin activity"/>
    <property type="evidence" value="ECO:0007669"/>
    <property type="project" value="UniProtKB-KW"/>
</dbReference>
<protein>
    <submittedName>
        <fullName evidence="15">Protein 5NUC</fullName>
    </submittedName>
</protein>
<evidence type="ECO:0000256" key="10">
    <source>
        <dbReference type="ARBA" id="ARBA00022801"/>
    </source>
</evidence>
<evidence type="ECO:0000256" key="12">
    <source>
        <dbReference type="SAM" id="SignalP"/>
    </source>
</evidence>
<keyword evidence="6" id="KW-0800">Toxin</keyword>
<dbReference type="Gene3D" id="3.90.780.10">
    <property type="entry name" value="5'-Nucleotidase, C-terminal domain"/>
    <property type="match status" value="4"/>
</dbReference>
<evidence type="ECO:0000256" key="6">
    <source>
        <dbReference type="ARBA" id="ARBA00022656"/>
    </source>
</evidence>
<evidence type="ECO:0000256" key="1">
    <source>
        <dbReference type="ARBA" id="ARBA00000815"/>
    </source>
</evidence>
<dbReference type="Proteomes" id="UP000299102">
    <property type="component" value="Unassembled WGS sequence"/>
</dbReference>
<keyword evidence="4" id="KW-1201">Platelet aggregation inhibiting toxin</keyword>
<dbReference type="PANTHER" id="PTHR11575">
    <property type="entry name" value="5'-NUCLEOTIDASE-RELATED"/>
    <property type="match status" value="1"/>
</dbReference>
<sequence length="2118" mass="234018">MLTQRHLALVALMCALSSGSVVQEPPAAGLELVILHNNDMHAHFEQTSQLSGVCTTEDRDAGKCYGGFPRVAHVVKEYRAAAAAGGPPVLYLNAGDTYTGTAWFTLYKWRIAADFINALRPDAVCLGNSEFEPSGSKLSPFIENIHAPILSSNVILSDDIKTADIHKSVVLDIEGVKVGIIGYLHPDSKMFSHSDVEYIDEIIALRAEVELLKSKNVDILIALGHSSHERDLEIAREVEDIDLVIGGFGNKYFWNGKNRQDFNEKVETVTVRQLTGRNVTVVQSHTYSHQLGKIHVVFDSDGEIIGYDSTPILLDEFVPQDSEIVEIINLYTDNIDLTNEIIGQTLVVLDGDSCGSEECNLGNLITDAMVYHHAINFEGDRWTDAAAAIIQSAAIASSITTRPSTLNAQDLINLLPAESVVVAVTMSGVILKQVLEHSVANYALHSPSGQFLQFSGIRVVYDFSMPVGSRVVSSLIRCWSCYVPEFYIIENSFTYKILMPRALAQGEHGYSMLVGLPAEEQNYDEVTSLRDYIERRSPVYPEVAERITFLNLDYLDDYTNITVPDTTTTVDDTITTSAPTTMDDTGTTPDSATGLQSTFIVATITAIHFALCIMHQIERQTNIRTTKKHVVTTAHVHQLPQMSHQCVAIRLNRKRISEERKLGAGERSLGNHEFDNGVSGLTPFIENVTTPVLAANLILTGEPELQQEPNLKKSVVFDINGVKIGVIGYLTPDTQFLAIKNNVQYIEEVKAIREEAKKLKKEGINILIALGHSGFTKDLQIAKEVEDIDLVIGGHTNTFLWNGTIPDIEIPEGPYPTLVKQASGRIVPAVQAYAYTKYLGKLHLLFDTNGELIDYDGFPILLDKTIPQDPQVLKIIDRYQENVTRISNEVLGTAKTILDGHTCRLQECNFGNLITDAMIHEYASKYVGDTWTDAPIAILQGGGIRASVAHLSTPSPVTRGDLLSVMPFDGNLVVVSMNGSTVLQMLEHAVASYDKVRPPGQFLQFSGLKVMYDLSKPPGRRVVKVTARCTCGVPKYSLISKAQKYNVLMPSFLSLAGDGFSMFGGLPIKSLKYNELEATSHYIKNHSPVYPALENRITILNSDKLPNGSGAPMLSSACIFAIITTSAGAVWPQCDTTNSYQCKFATNRGRAKRITDRPRSTYAVGHLDPPLRHDNYASAVLRIWSDRDERPKINKNRSISYTRFRWNEMSSIQSHSLGNHEFDNGVHGLAPFITNLTCPVLASNLILNKVPELQNESNLRKSEVFHMNDFQIGVIGYLTPETKILATKNDVEYEDEITALKEEVAKLRKNGINILIALGHSGIIKDLEIAQKVEGIDLVIGGHTNTFLWNGTSPDSEKSEGSYPTVVTQASGRTVLVVQAYAYTKYLGKLHLTFDKFGEIVKYDGHPILLDKTVPQDQELLEIVERYRKDVAKEADQIVGSTSVPLDGRLCHRSECGLGNLIADAMVEYYASQYDGEYWTDAPIAIIQGGGIRSSIVPHKLPAPVTKGELLTVLPFDGNIAAVIMNGTFLIEMLEHSVSDYFSIEPPGEFLQFSGIKVVYDLNKPTGSRVIRATALCSCENLEYHPVTPKRKYKVLMPGFVAAGGDGFSMLEDLPREDLSFNELASTMYYINKHNPIHPETEGRITFTKEPSKPLTDAASNKLLSISTFTSLGNHEFDEEISGLTPFLRNISTPVLAANIIIDKEPELLNVSNLKKSVVVEKNGAKIGIIGYLTPDTKLMSSKNNVEYKDEIVSIQEEVDKLQAQDVNILIALGHSGYLKDLEIARRVVGIDLVIGGHSNTFLWNGTAPDSESPQGPYPTTVYQPSGKGVPVVQVYAFTKYLGKLHLRIDKNGEITEVNGAPILLDRNIPQDTDVLNLVEFYGTKINRLLNEMIGNTSVVLNGSCRLNECNMGNLITDSIVEHYADQYKGQFWTDAPIAILHSGRIRTSIAGPSIRRGDLVTVLPFTSTLRIVTMNGAILQQALEHSISTWRPVSPTGELLQVSGLKVVYDLARPPGERLVQAQARCEQCNEPNFFQIEYNNTYKVIMPSFLFNGGIGFAMFQNLPSTVLPYNEVTCVREYLKKHDPVEPKVTNRITLLNETIVRQQYYSMTNATLYG</sequence>
<feature type="signal peptide" evidence="12">
    <location>
        <begin position="1"/>
        <end position="23"/>
    </location>
</feature>
<evidence type="ECO:0000256" key="8">
    <source>
        <dbReference type="ARBA" id="ARBA00022729"/>
    </source>
</evidence>
<evidence type="ECO:0000313" key="15">
    <source>
        <dbReference type="EMBL" id="GBP34722.1"/>
    </source>
</evidence>
<dbReference type="GO" id="GO:0005615">
    <property type="term" value="C:extracellular space"/>
    <property type="evidence" value="ECO:0007669"/>
    <property type="project" value="UniProtKB-ARBA"/>
</dbReference>
<evidence type="ECO:0000256" key="2">
    <source>
        <dbReference type="ARBA" id="ARBA00004613"/>
    </source>
</evidence>
<evidence type="ECO:0000256" key="11">
    <source>
        <dbReference type="ARBA" id="ARBA00023240"/>
    </source>
</evidence>
<dbReference type="GO" id="GO:0008253">
    <property type="term" value="F:5'-nucleotidase activity"/>
    <property type="evidence" value="ECO:0007669"/>
    <property type="project" value="UniProtKB-EC"/>
</dbReference>
<dbReference type="FunFam" id="3.90.780.10:FF:000004">
    <property type="entry name" value="UDP-sugar hydrolase, putative"/>
    <property type="match status" value="1"/>
</dbReference>
<dbReference type="GO" id="GO:0000166">
    <property type="term" value="F:nucleotide binding"/>
    <property type="evidence" value="ECO:0007669"/>
    <property type="project" value="UniProtKB-KW"/>
</dbReference>
<keyword evidence="11" id="KW-1199">Hemostasis impairing toxin</keyword>
<keyword evidence="10" id="KW-0378">Hydrolase</keyword>
<feature type="domain" description="5'-Nucleotidase C-terminal" evidence="14">
    <location>
        <begin position="1894"/>
        <end position="2063"/>
    </location>
</feature>
<dbReference type="Pfam" id="PF00149">
    <property type="entry name" value="Metallophos"/>
    <property type="match status" value="3"/>
</dbReference>
<keyword evidence="5" id="KW-0964">Secreted</keyword>
<evidence type="ECO:0000259" key="14">
    <source>
        <dbReference type="Pfam" id="PF02872"/>
    </source>
</evidence>
<dbReference type="InterPro" id="IPR004843">
    <property type="entry name" value="Calcineurin-like_PHP"/>
</dbReference>
<dbReference type="GO" id="GO:0046872">
    <property type="term" value="F:metal ion binding"/>
    <property type="evidence" value="ECO:0007669"/>
    <property type="project" value="UniProtKB-KW"/>
</dbReference>
<keyword evidence="9" id="KW-0547">Nucleotide-binding</keyword>
<dbReference type="STRING" id="151549.A0A4C1V8R5"/>
<dbReference type="FunFam" id="3.60.21.10:FF:000020">
    <property type="entry name" value="NT5E isoform 4"/>
    <property type="match status" value="3"/>
</dbReference>
<feature type="chain" id="PRO_5020029606" evidence="12">
    <location>
        <begin position="24"/>
        <end position="2118"/>
    </location>
</feature>
<dbReference type="Pfam" id="PF02872">
    <property type="entry name" value="5_nucleotid_C"/>
    <property type="match status" value="4"/>
</dbReference>
<dbReference type="OrthoDB" id="7722975at2759"/>
<keyword evidence="16" id="KW-1185">Reference proteome</keyword>
<organism evidence="15 16">
    <name type="scientific">Eumeta variegata</name>
    <name type="common">Bagworm moth</name>
    <name type="synonym">Eumeta japonica</name>
    <dbReference type="NCBI Taxonomy" id="151549"/>
    <lineage>
        <taxon>Eukaryota</taxon>
        <taxon>Metazoa</taxon>
        <taxon>Ecdysozoa</taxon>
        <taxon>Arthropoda</taxon>
        <taxon>Hexapoda</taxon>
        <taxon>Insecta</taxon>
        <taxon>Pterygota</taxon>
        <taxon>Neoptera</taxon>
        <taxon>Endopterygota</taxon>
        <taxon>Lepidoptera</taxon>
        <taxon>Glossata</taxon>
        <taxon>Ditrysia</taxon>
        <taxon>Tineoidea</taxon>
        <taxon>Psychidae</taxon>
        <taxon>Oiketicinae</taxon>
        <taxon>Eumeta</taxon>
    </lineage>
</organism>
<comment type="caution">
    <text evidence="15">The sequence shown here is derived from an EMBL/GenBank/DDBJ whole genome shotgun (WGS) entry which is preliminary data.</text>
</comment>
<evidence type="ECO:0000256" key="9">
    <source>
        <dbReference type="ARBA" id="ARBA00022741"/>
    </source>
</evidence>
<evidence type="ECO:0000256" key="5">
    <source>
        <dbReference type="ARBA" id="ARBA00022525"/>
    </source>
</evidence>
<dbReference type="PRINTS" id="PR01607">
    <property type="entry name" value="APYRASEFAMLY"/>
</dbReference>
<feature type="domain" description="Calcineurin-like phosphoesterase" evidence="13">
    <location>
        <begin position="33"/>
        <end position="247"/>
    </location>
</feature>
<keyword evidence="7" id="KW-0479">Metal-binding</keyword>
<evidence type="ECO:0000313" key="16">
    <source>
        <dbReference type="Proteomes" id="UP000299102"/>
    </source>
</evidence>
<accession>A0A4C1V8R5</accession>
<dbReference type="PANTHER" id="PTHR11575:SF24">
    <property type="entry name" value="5'-NUCLEOTIDASE"/>
    <property type="match status" value="1"/>
</dbReference>
<dbReference type="InterPro" id="IPR036907">
    <property type="entry name" value="5'-Nucleotdase_C_sf"/>
</dbReference>
<feature type="domain" description="Calcineurin-like phosphoesterase" evidence="13">
    <location>
        <begin position="1217"/>
        <end position="1344"/>
    </location>
</feature>
<proteinExistence type="inferred from homology"/>
<gene>
    <name evidence="15" type="primary">5NUC</name>
    <name evidence="15" type="ORF">EVAR_25726_1</name>
</gene>
<reference evidence="15 16" key="1">
    <citation type="journal article" date="2019" name="Commun. Biol.">
        <title>The bagworm genome reveals a unique fibroin gene that provides high tensile strength.</title>
        <authorList>
            <person name="Kono N."/>
            <person name="Nakamura H."/>
            <person name="Ohtoshi R."/>
            <person name="Tomita M."/>
            <person name="Numata K."/>
            <person name="Arakawa K."/>
        </authorList>
    </citation>
    <scope>NUCLEOTIDE SEQUENCE [LARGE SCALE GENOMIC DNA]</scope>
</reference>
<keyword evidence="8 12" id="KW-0732">Signal</keyword>
<comment type="subcellular location">
    <subcellularLocation>
        <location evidence="2">Secreted</location>
    </subcellularLocation>
</comment>
<evidence type="ECO:0000256" key="3">
    <source>
        <dbReference type="ARBA" id="ARBA00006654"/>
    </source>
</evidence>
<name>A0A4C1V8R5_EUMVA</name>
<dbReference type="GO" id="GO:0006196">
    <property type="term" value="P:AMP catabolic process"/>
    <property type="evidence" value="ECO:0007669"/>
    <property type="project" value="TreeGrafter"/>
</dbReference>
<feature type="domain" description="5'-Nucleotidase C-terminal" evidence="14">
    <location>
        <begin position="1439"/>
        <end position="1612"/>
    </location>
</feature>
<dbReference type="EMBL" id="BGZK01000293">
    <property type="protein sequence ID" value="GBP34722.1"/>
    <property type="molecule type" value="Genomic_DNA"/>
</dbReference>
<feature type="domain" description="5'-Nucleotidase C-terminal" evidence="14">
    <location>
        <begin position="342"/>
        <end position="514"/>
    </location>
</feature>
<feature type="domain" description="5'-Nucleotidase C-terminal" evidence="14">
    <location>
        <begin position="890"/>
        <end position="1064"/>
    </location>
</feature>
<dbReference type="Gene3D" id="3.60.21.10">
    <property type="match status" value="4"/>
</dbReference>
<dbReference type="GO" id="GO:0005886">
    <property type="term" value="C:plasma membrane"/>
    <property type="evidence" value="ECO:0007669"/>
    <property type="project" value="TreeGrafter"/>
</dbReference>
<evidence type="ECO:0000256" key="7">
    <source>
        <dbReference type="ARBA" id="ARBA00022723"/>
    </source>
</evidence>
<dbReference type="SUPFAM" id="SSF55816">
    <property type="entry name" value="5'-nucleotidase (syn. UDP-sugar hydrolase), C-terminal domain"/>
    <property type="match status" value="4"/>
</dbReference>
<dbReference type="FunFam" id="3.90.780.10:FF:000001">
    <property type="entry name" value="NT5E isoform 3"/>
    <property type="match status" value="2"/>
</dbReference>
<comment type="catalytic activity">
    <reaction evidence="1">
        <text>a ribonucleoside 5'-phosphate + H2O = a ribonucleoside + phosphate</text>
        <dbReference type="Rhea" id="RHEA:12484"/>
        <dbReference type="ChEBI" id="CHEBI:15377"/>
        <dbReference type="ChEBI" id="CHEBI:18254"/>
        <dbReference type="ChEBI" id="CHEBI:43474"/>
        <dbReference type="ChEBI" id="CHEBI:58043"/>
        <dbReference type="EC" id="3.1.3.5"/>
    </reaction>
</comment>
<dbReference type="InterPro" id="IPR006179">
    <property type="entry name" value="5_nucleotidase/apyrase"/>
</dbReference>